<dbReference type="AlphaFoldDB" id="A0A449AHD6"/>
<dbReference type="EMBL" id="LR214986">
    <property type="protein sequence ID" value="VEU64369.1"/>
    <property type="molecule type" value="Genomic_DNA"/>
</dbReference>
<reference evidence="3 4" key="1">
    <citation type="submission" date="2019-01" db="EMBL/GenBank/DDBJ databases">
        <authorList>
            <consortium name="Pathogen Informatics"/>
        </authorList>
    </citation>
    <scope>NUCLEOTIDE SEQUENCE [LARGE SCALE GENOMIC DNA]</scope>
    <source>
        <strain evidence="3 4">NCTC10142</strain>
        <plasmid evidence="4">13</plasmid>
    </source>
</reference>
<feature type="coiled-coil region" evidence="1">
    <location>
        <begin position="385"/>
        <end position="412"/>
    </location>
</feature>
<feature type="region of interest" description="Disordered" evidence="2">
    <location>
        <begin position="147"/>
        <end position="207"/>
    </location>
</feature>
<gene>
    <name evidence="3" type="primary">MCYN0308_1</name>
    <name evidence="3" type="ORF">NCTC10142_00107</name>
</gene>
<feature type="compositionally biased region" description="Polar residues" evidence="2">
    <location>
        <begin position="632"/>
        <end position="645"/>
    </location>
</feature>
<feature type="region of interest" description="Disordered" evidence="2">
    <location>
        <begin position="632"/>
        <end position="686"/>
    </location>
</feature>
<evidence type="ECO:0000313" key="3">
    <source>
        <dbReference type="EMBL" id="VEU64369.1"/>
    </source>
</evidence>
<geneLocation type="plasmid" evidence="3 4">
    <name>13</name>
</geneLocation>
<feature type="compositionally biased region" description="Low complexity" evidence="2">
    <location>
        <begin position="182"/>
        <end position="193"/>
    </location>
</feature>
<protein>
    <submittedName>
        <fullName evidence="3">Uncharacterized protein</fullName>
    </submittedName>
</protein>
<accession>A0A449AHD6</accession>
<feature type="region of interest" description="Disordered" evidence="2">
    <location>
        <begin position="908"/>
        <end position="928"/>
    </location>
</feature>
<feature type="compositionally biased region" description="Basic and acidic residues" evidence="2">
    <location>
        <begin position="197"/>
        <end position="206"/>
    </location>
</feature>
<evidence type="ECO:0000256" key="1">
    <source>
        <dbReference type="SAM" id="Coils"/>
    </source>
</evidence>
<organism evidence="3 4">
    <name type="scientific">Mycoplasmopsis cynos</name>
    <dbReference type="NCBI Taxonomy" id="171284"/>
    <lineage>
        <taxon>Bacteria</taxon>
        <taxon>Bacillati</taxon>
        <taxon>Mycoplasmatota</taxon>
        <taxon>Mycoplasmoidales</taxon>
        <taxon>Metamycoplasmataceae</taxon>
        <taxon>Mycoplasmopsis</taxon>
    </lineage>
</organism>
<feature type="compositionally biased region" description="Polar residues" evidence="2">
    <location>
        <begin position="153"/>
        <end position="170"/>
    </location>
</feature>
<keyword evidence="3" id="KW-0614">Plasmid</keyword>
<feature type="coiled-coil region" evidence="1">
    <location>
        <begin position="86"/>
        <end position="146"/>
    </location>
</feature>
<name>A0A449AHD6_9BACT</name>
<keyword evidence="1" id="KW-0175">Coiled coil</keyword>
<feature type="compositionally biased region" description="Polar residues" evidence="2">
    <location>
        <begin position="655"/>
        <end position="677"/>
    </location>
</feature>
<evidence type="ECO:0000256" key="2">
    <source>
        <dbReference type="SAM" id="MobiDB-lite"/>
    </source>
</evidence>
<sequence length="1107" mass="128178">MFTYSFKYNFLVMSKNKKIKKYMFLTLSLNTLLTLPLIALSCKEKDTSIKDLKSDLLQELKKIESHSKYKEYLKTINTTEITKIKYDEIKKEIKNIIDQLRNKIKTVIGEISNPIKKDEYTAELSNANTYKELQELEKKVIEYKNKKIEKSEPNTNLNSKQKTPQNTEPSVSPGPMKPPTKSNPNDSSDSNSNQIMDKQKTKEERYSQLQKLVQELPFPSKDALAKKTLSNSIPSKDTITEVQFKEKEELFKKLYGLIDKKVKEISELNYPNKDSEANKYFKSELDKADTEDKIAKIIPQGWKDKIKSWNELSNKITERILRESVKTKLNNTYTINDLDKEHGEKHFLIELYNAYLESNFYNAINKMQNLSEEMKKELKTMFLKLNESINDSVNINEKLNEIEAKLNEAIEANKVDIQLNQKSWGWSWSTDNDKDVSSNKNETNSDNLKSILKKPKSIDQAKYDKALNHISNILPLRNTIATILGLDDLSKLKGSSGDQKDKDWLVGKELLNDSIFKTDKLRETYYNGSHDALHIRQLEKYLFGANGDQENSKEELIKKLVGFIEEDKKNNSKKLEEFKKEILDKAKEFTSTYSKIAVNNEVKIKNATEKYLNTYLNAAYVRVELSINTINQEKQNTPKSSIPSDSQKRIDSNKDSSVTPPAQSKPNDNINNTGSNQKMDKQKTKEERYSELLKLVQEIPFPSTNAIAKKALGDSIPSKDTITEEQLKEKEELFKKLCGLIDKKIKEISELNYPNKDSEANKYFKSELDKADTEEKINKIIPNDWKTKVELWNKLTNKVSIRLRTKVQEILNKTYINNDTDQEHGEKHFLIELYNAFLEANYYHAIDKMQYLNKDKKEEYKKKLIKIDKNSKEQINIQQKINEIDEKLKEAIEANKVNIRKDQGTWGESWSTDDVKNDPSNMENETNSDNLKSILKKPDNIDQAKYDKALNHISNILPLRNTIATILGLDDLDKLKGYSGNNNEPWLIGKDLLNTSVFSNNSLGFTYYNGHNALHIRKLEKFIFDADGDDNNSKETLINKLVGLIQEDLKNRNSQNLDKLKKEIFDKARDFSNKYSKVKVEDDKIKNATEKYLNTYLNVAYVRVELS</sequence>
<dbReference type="Proteomes" id="UP000289506">
    <property type="component" value="Plasmid 13"/>
</dbReference>
<evidence type="ECO:0000313" key="4">
    <source>
        <dbReference type="Proteomes" id="UP000289506"/>
    </source>
</evidence>
<proteinExistence type="predicted"/>